<sequence length="96" mass="10956">MRNYIKVVFYSEDDEGFIAVAPELLGCSAFGETEEEALGELRVAIDLHLEVRRAEGRERLSSERALEHSIYTSARGDMEKELVYEKNYAFTNAVYS</sequence>
<proteinExistence type="predicted"/>
<evidence type="ECO:0008006" key="2">
    <source>
        <dbReference type="Google" id="ProtNLM"/>
    </source>
</evidence>
<dbReference type="AlphaFoldDB" id="X1HQJ2"/>
<accession>X1HQJ2</accession>
<gene>
    <name evidence="1" type="ORF">S03H2_32461</name>
</gene>
<reference evidence="1" key="1">
    <citation type="journal article" date="2014" name="Front. Microbiol.">
        <title>High frequency of phylogenetically diverse reductive dehalogenase-homologous genes in deep subseafloor sedimentary metagenomes.</title>
        <authorList>
            <person name="Kawai M."/>
            <person name="Futagami T."/>
            <person name="Toyoda A."/>
            <person name="Takaki Y."/>
            <person name="Nishi S."/>
            <person name="Hori S."/>
            <person name="Arai W."/>
            <person name="Tsubouchi T."/>
            <person name="Morono Y."/>
            <person name="Uchiyama I."/>
            <person name="Ito T."/>
            <person name="Fujiyama A."/>
            <person name="Inagaki F."/>
            <person name="Takami H."/>
        </authorList>
    </citation>
    <scope>NUCLEOTIDE SEQUENCE</scope>
    <source>
        <strain evidence="1">Expedition CK06-06</strain>
    </source>
</reference>
<dbReference type="SUPFAM" id="SSF143100">
    <property type="entry name" value="TTHA1013/TTHA0281-like"/>
    <property type="match status" value="1"/>
</dbReference>
<dbReference type="Gene3D" id="3.30.160.250">
    <property type="match status" value="1"/>
</dbReference>
<dbReference type="EMBL" id="BARU01019722">
    <property type="protein sequence ID" value="GAH56089.1"/>
    <property type="molecule type" value="Genomic_DNA"/>
</dbReference>
<protein>
    <recommendedName>
        <fullName evidence="2">HicB-like antitoxin of toxin-antitoxin system domain-containing protein</fullName>
    </recommendedName>
</protein>
<evidence type="ECO:0000313" key="1">
    <source>
        <dbReference type="EMBL" id="GAH56089.1"/>
    </source>
</evidence>
<comment type="caution">
    <text evidence="1">The sequence shown here is derived from an EMBL/GenBank/DDBJ whole genome shotgun (WGS) entry which is preliminary data.</text>
</comment>
<dbReference type="InterPro" id="IPR035069">
    <property type="entry name" value="TTHA1013/TTHA0281-like"/>
</dbReference>
<name>X1HQJ2_9ZZZZ</name>
<organism evidence="1">
    <name type="scientific">marine sediment metagenome</name>
    <dbReference type="NCBI Taxonomy" id="412755"/>
    <lineage>
        <taxon>unclassified sequences</taxon>
        <taxon>metagenomes</taxon>
        <taxon>ecological metagenomes</taxon>
    </lineage>
</organism>